<feature type="transmembrane region" description="Helical" evidence="1">
    <location>
        <begin position="138"/>
        <end position="158"/>
    </location>
</feature>
<dbReference type="Proteomes" id="UP000192599">
    <property type="component" value="Unassembled WGS sequence"/>
</dbReference>
<evidence type="ECO:0000313" key="3">
    <source>
        <dbReference type="Proteomes" id="UP000192599"/>
    </source>
</evidence>
<dbReference type="NCBIfam" id="NF047644">
    <property type="entry name" value="TsoY_fam"/>
    <property type="match status" value="1"/>
</dbReference>
<gene>
    <name evidence="2" type="ORF">AS859_07200</name>
</gene>
<feature type="transmembrane region" description="Helical" evidence="1">
    <location>
        <begin position="248"/>
        <end position="270"/>
    </location>
</feature>
<keyword evidence="1" id="KW-0812">Transmembrane</keyword>
<feature type="transmembrane region" description="Helical" evidence="1">
    <location>
        <begin position="108"/>
        <end position="132"/>
    </location>
</feature>
<keyword evidence="1" id="KW-0472">Membrane</keyword>
<feature type="transmembrane region" description="Helical" evidence="1">
    <location>
        <begin position="178"/>
        <end position="198"/>
    </location>
</feature>
<feature type="transmembrane region" description="Helical" evidence="1">
    <location>
        <begin position="12"/>
        <end position="35"/>
    </location>
</feature>
<organism evidence="2 3">
    <name type="scientific">Aliarcobacter cryaerophilus</name>
    <dbReference type="NCBI Taxonomy" id="28198"/>
    <lineage>
        <taxon>Bacteria</taxon>
        <taxon>Pseudomonadati</taxon>
        <taxon>Campylobacterota</taxon>
        <taxon>Epsilonproteobacteria</taxon>
        <taxon>Campylobacterales</taxon>
        <taxon>Arcobacteraceae</taxon>
        <taxon>Aliarcobacter</taxon>
    </lineage>
</organism>
<accession>A0A1V9VBA2</accession>
<protein>
    <submittedName>
        <fullName evidence="2">Uncharacterized protein</fullName>
    </submittedName>
</protein>
<name>A0A1V9VBA2_9BACT</name>
<sequence>MTLREKFSPTCFLSALGAGGLSVSFFMYLMFLVPHPTTPMATFEYIMEALEKGDSISFISSFALVFIIAFAILHFKLLYWNTKQYLLYKKSDAYKALIKSNGQISIMALPLTYTMSINVGFVLGAVFVPNLWSFVEYLFPFALIGFAINGYFALKIFFDYFSRLIINGDFDFTKNNNLTQMISIFALSMVAVGFAAPGAMSSNIAVNAVGIFGAILFSSLAIMLIFIKIILGFKNMFEHGVTVETAPSLWIMIPILTLLGITFIRLNFGLEHNLNAISDKSSLFVLTSTILSLQIVFGILGLVIMKKLGYFEKFIKSNEKSALSFALICPGVAFFVFGMFFINLGLTYNEIITKYSVVYYLLMVPFIYVQIKTIVLFFRLYKKLVNILYINKYYLCKIDNF</sequence>
<evidence type="ECO:0000313" key="2">
    <source>
        <dbReference type="EMBL" id="OQR41183.1"/>
    </source>
</evidence>
<feature type="transmembrane region" description="Helical" evidence="1">
    <location>
        <begin position="55"/>
        <end position="79"/>
    </location>
</feature>
<evidence type="ECO:0000256" key="1">
    <source>
        <dbReference type="SAM" id="Phobius"/>
    </source>
</evidence>
<proteinExistence type="predicted"/>
<feature type="transmembrane region" description="Helical" evidence="1">
    <location>
        <begin position="204"/>
        <end position="227"/>
    </location>
</feature>
<reference evidence="2 3" key="1">
    <citation type="submission" date="2017-04" db="EMBL/GenBank/DDBJ databases">
        <title>Accumulation and expression of multiple antibiotic resistance genes in Arcobacter cryaerophilus that thrives in sewage.</title>
        <authorList>
            <person name="Millar J.A."/>
            <person name="Raghavan R."/>
        </authorList>
    </citation>
    <scope>NUCLEOTIDE SEQUENCE [LARGE SCALE GENOMIC DNA]</scope>
    <source>
        <strain evidence="2 3">AZT-1</strain>
    </source>
</reference>
<keyword evidence="1" id="KW-1133">Transmembrane helix</keyword>
<comment type="caution">
    <text evidence="2">The sequence shown here is derived from an EMBL/GenBank/DDBJ whole genome shotgun (WGS) entry which is preliminary data.</text>
</comment>
<dbReference type="InterPro" id="IPR059133">
    <property type="entry name" value="TsoY-like"/>
</dbReference>
<feature type="transmembrane region" description="Helical" evidence="1">
    <location>
        <begin position="282"/>
        <end position="304"/>
    </location>
</feature>
<dbReference type="AlphaFoldDB" id="A0A1V9VBA2"/>
<feature type="transmembrane region" description="Helical" evidence="1">
    <location>
        <begin position="358"/>
        <end position="378"/>
    </location>
</feature>
<feature type="transmembrane region" description="Helical" evidence="1">
    <location>
        <begin position="325"/>
        <end position="346"/>
    </location>
</feature>
<dbReference type="EMBL" id="LNTC01000092">
    <property type="protein sequence ID" value="OQR41183.1"/>
    <property type="molecule type" value="Genomic_DNA"/>
</dbReference>